<dbReference type="Pfam" id="PF02321">
    <property type="entry name" value="OEP"/>
    <property type="match status" value="1"/>
</dbReference>
<keyword evidence="4" id="KW-1185">Reference proteome</keyword>
<dbReference type="RefSeq" id="WP_254290274.1">
    <property type="nucleotide sequence ID" value="NZ_JAMLDY010000023.1"/>
</dbReference>
<proteinExistence type="inferred from homology"/>
<dbReference type="EMBL" id="JAMLDY010000023">
    <property type="protein sequence ID" value="MCP3736284.1"/>
    <property type="molecule type" value="Genomic_DNA"/>
</dbReference>
<evidence type="ECO:0000256" key="1">
    <source>
        <dbReference type="ARBA" id="ARBA00007613"/>
    </source>
</evidence>
<evidence type="ECO:0000313" key="4">
    <source>
        <dbReference type="Proteomes" id="UP001139486"/>
    </source>
</evidence>
<feature type="signal peptide" evidence="2">
    <location>
        <begin position="1"/>
        <end position="18"/>
    </location>
</feature>
<evidence type="ECO:0000313" key="3">
    <source>
        <dbReference type="EMBL" id="MCP3736284.1"/>
    </source>
</evidence>
<dbReference type="Gene3D" id="1.20.1600.10">
    <property type="entry name" value="Outer membrane efflux proteins (OEP)"/>
    <property type="match status" value="1"/>
</dbReference>
<evidence type="ECO:0000256" key="2">
    <source>
        <dbReference type="SAM" id="SignalP"/>
    </source>
</evidence>
<dbReference type="InterPro" id="IPR003423">
    <property type="entry name" value="OMP_efflux"/>
</dbReference>
<dbReference type="PANTHER" id="PTHR30203">
    <property type="entry name" value="OUTER MEMBRANE CATION EFFLUX PROTEIN"/>
    <property type="match status" value="1"/>
</dbReference>
<protein>
    <submittedName>
        <fullName evidence="3">TolC family protein</fullName>
    </submittedName>
</protein>
<sequence length="408" mass="43327">MKLFVVAALSAIASAAHAGPLTYDQALRQAVANAPGAAATRAGIDAAGADARAAGSLPDPRLSFGLDNYPISGPPAFTLGGDNMTMARIGVQQDIPNLAKRHAAQAQARAAITTAEAAQASRLRQIRLGAGVAWIELAYAQRRLVAMDRVLTTLHTLPTTARSAVASGSARPAQTLAVDQSIAALEDRRDTLVADVGRARVMLARWTGVPAPEATGDVPAPDLVPARLRAALLRHPDIQTADASVGRVQADVDAARADKRPDWGFDVAYQRRDPRYGDMVSAGVSMSLPLFTRTRQDPRIAARQAAASQAEAEREDTRRALAADLEAGLADHVMHHAQWMRARDVLLPLARQRSELDTASYSAGRAGLLDVIETRTALADAELTALDREADVARDAVRLTITYGSEDR</sequence>
<dbReference type="AlphaFoldDB" id="A0A9X2KR09"/>
<reference evidence="3" key="1">
    <citation type="submission" date="2022-05" db="EMBL/GenBank/DDBJ databases">
        <title>Sphingomonas sp. strain RP10 Genome sequencing and assembly.</title>
        <authorList>
            <person name="Kim I."/>
        </authorList>
    </citation>
    <scope>NUCLEOTIDE SEQUENCE</scope>
    <source>
        <strain evidence="3">RP10</strain>
    </source>
</reference>
<dbReference type="PANTHER" id="PTHR30203:SF24">
    <property type="entry name" value="BLR4935 PROTEIN"/>
    <property type="match status" value="1"/>
</dbReference>
<dbReference type="GO" id="GO:0015562">
    <property type="term" value="F:efflux transmembrane transporter activity"/>
    <property type="evidence" value="ECO:0007669"/>
    <property type="project" value="InterPro"/>
</dbReference>
<gene>
    <name evidence="3" type="ORF">M9979_15555</name>
</gene>
<comment type="similarity">
    <text evidence="1">Belongs to the outer membrane factor (OMF) (TC 1.B.17) family.</text>
</comment>
<dbReference type="Proteomes" id="UP001139486">
    <property type="component" value="Unassembled WGS sequence"/>
</dbReference>
<keyword evidence="2" id="KW-0732">Signal</keyword>
<dbReference type="SUPFAM" id="SSF56954">
    <property type="entry name" value="Outer membrane efflux proteins (OEP)"/>
    <property type="match status" value="1"/>
</dbReference>
<accession>A0A9X2KR09</accession>
<comment type="caution">
    <text evidence="3">The sequence shown here is derived from an EMBL/GenBank/DDBJ whole genome shotgun (WGS) entry which is preliminary data.</text>
</comment>
<dbReference type="InterPro" id="IPR010131">
    <property type="entry name" value="MdtP/NodT-like"/>
</dbReference>
<name>A0A9X2KR09_9SPHN</name>
<feature type="chain" id="PRO_5040732784" evidence="2">
    <location>
        <begin position="19"/>
        <end position="408"/>
    </location>
</feature>
<organism evidence="3 4">
    <name type="scientific">Sphingomonas liriopis</name>
    <dbReference type="NCBI Taxonomy" id="2949094"/>
    <lineage>
        <taxon>Bacteria</taxon>
        <taxon>Pseudomonadati</taxon>
        <taxon>Pseudomonadota</taxon>
        <taxon>Alphaproteobacteria</taxon>
        <taxon>Sphingomonadales</taxon>
        <taxon>Sphingomonadaceae</taxon>
        <taxon>Sphingomonas</taxon>
    </lineage>
</organism>